<dbReference type="SUPFAM" id="SSF52980">
    <property type="entry name" value="Restriction endonuclease-like"/>
    <property type="match status" value="1"/>
</dbReference>
<evidence type="ECO:0000259" key="2">
    <source>
        <dbReference type="Pfam" id="PF13338"/>
    </source>
</evidence>
<sequence length="280" mass="30671">MPAPTAITARELVNRFGALARGRQLTAFGFTRRNLADAVARGEISRIRRGVFATDALSPRVRTAASHGGALTCAGALRLHGIWTLRDDAVAHVWMGAAGREHHVGCSCVAHFRPGRMALGVADVEHALVHAFHCYGEEFFFCAFESAWNKRLLSPSARARIRAALPRTAHWLVDFAHDGAQSGLESLVRLRLHLLGIAVQTQVVLSGVGKVDIVVAGRLIIETDGRANHEAEDKMHRDRVRDAAASALGYETLRFDYDQIIKHWPSVLSAILAALRRNQD</sequence>
<dbReference type="InterPro" id="IPR025159">
    <property type="entry name" value="AbiEi_N"/>
</dbReference>
<organism evidence="3 4">
    <name type="scientific">Microbacterium esteraromaticum</name>
    <dbReference type="NCBI Taxonomy" id="57043"/>
    <lineage>
        <taxon>Bacteria</taxon>
        <taxon>Bacillati</taxon>
        <taxon>Actinomycetota</taxon>
        <taxon>Actinomycetes</taxon>
        <taxon>Micrococcales</taxon>
        <taxon>Microbacteriaceae</taxon>
        <taxon>Microbacterium</taxon>
    </lineage>
</organism>
<name>A0A939IV77_9MICO</name>
<dbReference type="Proteomes" id="UP000664385">
    <property type="component" value="Unassembled WGS sequence"/>
</dbReference>
<evidence type="ECO:0000313" key="3">
    <source>
        <dbReference type="EMBL" id="MBN8205373.1"/>
    </source>
</evidence>
<dbReference type="AlphaFoldDB" id="A0A939IV77"/>
<dbReference type="Gene3D" id="3.40.960.10">
    <property type="entry name" value="VSR Endonuclease"/>
    <property type="match status" value="1"/>
</dbReference>
<gene>
    <name evidence="3" type="ORF">JF543_05310</name>
</gene>
<dbReference type="Pfam" id="PF04480">
    <property type="entry name" value="DUF559"/>
    <property type="match status" value="1"/>
</dbReference>
<dbReference type="RefSeq" id="WP_206822992.1">
    <property type="nucleotide sequence ID" value="NZ_JAEMWU010000001.1"/>
</dbReference>
<feature type="domain" description="DUF559" evidence="1">
    <location>
        <begin position="194"/>
        <end position="275"/>
    </location>
</feature>
<proteinExistence type="predicted"/>
<evidence type="ECO:0000313" key="4">
    <source>
        <dbReference type="Proteomes" id="UP000664385"/>
    </source>
</evidence>
<comment type="caution">
    <text evidence="3">The sequence shown here is derived from an EMBL/GenBank/DDBJ whole genome shotgun (WGS) entry which is preliminary data.</text>
</comment>
<protein>
    <submittedName>
        <fullName evidence="3">DUF559 domain-containing protein</fullName>
    </submittedName>
</protein>
<reference evidence="3" key="1">
    <citation type="submission" date="2020-12" db="EMBL/GenBank/DDBJ databases">
        <title>PHA producing bacteria isolated from mangrove.</title>
        <authorList>
            <person name="Zheng W."/>
            <person name="Yu S."/>
            <person name="Huang Y."/>
        </authorList>
    </citation>
    <scope>NUCLEOTIDE SEQUENCE</scope>
    <source>
        <strain evidence="3">GN8-5</strain>
    </source>
</reference>
<dbReference type="EMBL" id="JAEMWU010000001">
    <property type="protein sequence ID" value="MBN8205373.1"/>
    <property type="molecule type" value="Genomic_DNA"/>
</dbReference>
<feature type="domain" description="AbiEi antitoxin N-terminal" evidence="2">
    <location>
        <begin position="19"/>
        <end position="53"/>
    </location>
</feature>
<dbReference type="InterPro" id="IPR011335">
    <property type="entry name" value="Restrct_endonuc-II-like"/>
</dbReference>
<accession>A0A939IV77</accession>
<dbReference type="InterPro" id="IPR007569">
    <property type="entry name" value="DUF559"/>
</dbReference>
<dbReference type="Pfam" id="PF13338">
    <property type="entry name" value="AbiEi_4"/>
    <property type="match status" value="1"/>
</dbReference>
<evidence type="ECO:0000259" key="1">
    <source>
        <dbReference type="Pfam" id="PF04480"/>
    </source>
</evidence>